<reference evidence="2" key="1">
    <citation type="journal article" date="2023" name="G3 (Bethesda)">
        <title>A reference genome for the long-term kleptoplast-retaining sea slug Elysia crispata morphotype clarki.</title>
        <authorList>
            <person name="Eastman K.E."/>
            <person name="Pendleton A.L."/>
            <person name="Shaikh M.A."/>
            <person name="Suttiyut T."/>
            <person name="Ogas R."/>
            <person name="Tomko P."/>
            <person name="Gavelis G."/>
            <person name="Widhalm J.R."/>
            <person name="Wisecaver J.H."/>
        </authorList>
    </citation>
    <scope>NUCLEOTIDE SEQUENCE</scope>
    <source>
        <strain evidence="2">ECLA1</strain>
    </source>
</reference>
<comment type="caution">
    <text evidence="2">The sequence shown here is derived from an EMBL/GenBank/DDBJ whole genome shotgun (WGS) entry which is preliminary data.</text>
</comment>
<evidence type="ECO:0000256" key="1">
    <source>
        <dbReference type="SAM" id="MobiDB-lite"/>
    </source>
</evidence>
<organism evidence="2 3">
    <name type="scientific">Elysia crispata</name>
    <name type="common">lettuce slug</name>
    <dbReference type="NCBI Taxonomy" id="231223"/>
    <lineage>
        <taxon>Eukaryota</taxon>
        <taxon>Metazoa</taxon>
        <taxon>Spiralia</taxon>
        <taxon>Lophotrochozoa</taxon>
        <taxon>Mollusca</taxon>
        <taxon>Gastropoda</taxon>
        <taxon>Heterobranchia</taxon>
        <taxon>Euthyneura</taxon>
        <taxon>Panpulmonata</taxon>
        <taxon>Sacoglossa</taxon>
        <taxon>Placobranchoidea</taxon>
        <taxon>Plakobranchidae</taxon>
        <taxon>Elysia</taxon>
    </lineage>
</organism>
<proteinExistence type="predicted"/>
<name>A0AAE1E6M1_9GAST</name>
<gene>
    <name evidence="2" type="ORF">RRG08_040697</name>
</gene>
<dbReference type="Proteomes" id="UP001283361">
    <property type="component" value="Unassembled WGS sequence"/>
</dbReference>
<evidence type="ECO:0000313" key="2">
    <source>
        <dbReference type="EMBL" id="KAK3795902.1"/>
    </source>
</evidence>
<keyword evidence="3" id="KW-1185">Reference proteome</keyword>
<accession>A0AAE1E6M1</accession>
<sequence>MKKFELVDDSFPPSFRGPCNRNQGHLTPSHETAVIRVLAGRIGTPENPDKTGKVEELQTCWLGFPQIITCRASDMLVRDGFNFSLTSSSLKYIISASLLGRFCLGLLSLKPQRSRSPTAGGHRGVTVPCDTEKRRVRPASLHNPPSPQILQTADVG</sequence>
<dbReference type="AlphaFoldDB" id="A0AAE1E6M1"/>
<feature type="region of interest" description="Disordered" evidence="1">
    <location>
        <begin position="113"/>
        <end position="156"/>
    </location>
</feature>
<evidence type="ECO:0000313" key="3">
    <source>
        <dbReference type="Proteomes" id="UP001283361"/>
    </source>
</evidence>
<dbReference type="EMBL" id="JAWDGP010000969">
    <property type="protein sequence ID" value="KAK3795902.1"/>
    <property type="molecule type" value="Genomic_DNA"/>
</dbReference>
<protein>
    <submittedName>
        <fullName evidence="2">Uncharacterized protein</fullName>
    </submittedName>
</protein>